<dbReference type="EMBL" id="GFTR01001365">
    <property type="protein sequence ID" value="JAW15061.1"/>
    <property type="molecule type" value="Transcribed_RNA"/>
</dbReference>
<sequence>MAFSIELLNFPFLLLGVGVACCNINNFRWSSLLSKSNSLACNSRSFCFRQAASKFCSSLARFNSSSRHRNSLSLLRRSCKTSSISSFQPSCIV</sequence>
<evidence type="ECO:0000256" key="1">
    <source>
        <dbReference type="SAM" id="SignalP"/>
    </source>
</evidence>
<feature type="signal peptide" evidence="1">
    <location>
        <begin position="1"/>
        <end position="22"/>
    </location>
</feature>
<proteinExistence type="predicted"/>
<organism evidence="2">
    <name type="scientific">Panstrongylus lignarius</name>
    <dbReference type="NCBI Taxonomy" id="156445"/>
    <lineage>
        <taxon>Eukaryota</taxon>
        <taxon>Metazoa</taxon>
        <taxon>Ecdysozoa</taxon>
        <taxon>Arthropoda</taxon>
        <taxon>Hexapoda</taxon>
        <taxon>Insecta</taxon>
        <taxon>Pterygota</taxon>
        <taxon>Neoptera</taxon>
        <taxon>Paraneoptera</taxon>
        <taxon>Hemiptera</taxon>
        <taxon>Heteroptera</taxon>
        <taxon>Panheteroptera</taxon>
        <taxon>Cimicomorpha</taxon>
        <taxon>Reduviidae</taxon>
        <taxon>Triatominae</taxon>
        <taxon>Panstrongylus</taxon>
    </lineage>
</organism>
<feature type="chain" id="PRO_5012962885" description="Secreted protein" evidence="1">
    <location>
        <begin position="23"/>
        <end position="93"/>
    </location>
</feature>
<keyword evidence="1" id="KW-0732">Signal</keyword>
<protein>
    <recommendedName>
        <fullName evidence="3">Secreted protein</fullName>
    </recommendedName>
</protein>
<evidence type="ECO:0000313" key="2">
    <source>
        <dbReference type="EMBL" id="JAW15061.1"/>
    </source>
</evidence>
<name>A0A224Y3I0_9HEMI</name>
<accession>A0A224Y3I0</accession>
<reference evidence="2" key="1">
    <citation type="journal article" date="2018" name="PLoS Negl. Trop. Dis.">
        <title>An insight into the salivary gland and fat body transcriptome of Panstrongylus lignarius (Hemiptera: Heteroptera), the main vector of Chagas disease in Peru.</title>
        <authorList>
            <person name="Nevoa J.C."/>
            <person name="Mendes M.T."/>
            <person name="da Silva M.V."/>
            <person name="Soares S.C."/>
            <person name="Oliveira C.J.F."/>
            <person name="Ribeiro J.M.C."/>
        </authorList>
    </citation>
    <scope>NUCLEOTIDE SEQUENCE</scope>
</reference>
<evidence type="ECO:0008006" key="3">
    <source>
        <dbReference type="Google" id="ProtNLM"/>
    </source>
</evidence>
<dbReference type="AlphaFoldDB" id="A0A224Y3I0"/>